<name>A0AAE0VMT4_9BIVA</name>
<dbReference type="Proteomes" id="UP001195483">
    <property type="component" value="Unassembled WGS sequence"/>
</dbReference>
<feature type="compositionally biased region" description="Pro residues" evidence="1">
    <location>
        <begin position="205"/>
        <end position="216"/>
    </location>
</feature>
<reference evidence="2" key="2">
    <citation type="journal article" date="2021" name="Genome Biol. Evol.">
        <title>Developing a high-quality reference genome for a parasitic bivalve with doubly uniparental inheritance (Bivalvia: Unionida).</title>
        <authorList>
            <person name="Smith C.H."/>
        </authorList>
    </citation>
    <scope>NUCLEOTIDE SEQUENCE</scope>
    <source>
        <strain evidence="2">CHS0354</strain>
        <tissue evidence="2">Mantle</tissue>
    </source>
</reference>
<feature type="compositionally biased region" description="Pro residues" evidence="1">
    <location>
        <begin position="116"/>
        <end position="132"/>
    </location>
</feature>
<reference evidence="2" key="1">
    <citation type="journal article" date="2021" name="Genome Biol. Evol.">
        <title>A High-Quality Reference Genome for a Parasitic Bivalve with Doubly Uniparental Inheritance (Bivalvia: Unionida).</title>
        <authorList>
            <person name="Smith C.H."/>
        </authorList>
    </citation>
    <scope>NUCLEOTIDE SEQUENCE</scope>
    <source>
        <strain evidence="2">CHS0354</strain>
    </source>
</reference>
<proteinExistence type="predicted"/>
<evidence type="ECO:0000313" key="2">
    <source>
        <dbReference type="EMBL" id="KAK3583679.1"/>
    </source>
</evidence>
<gene>
    <name evidence="2" type="ORF">CHS0354_021423</name>
</gene>
<feature type="region of interest" description="Disordered" evidence="1">
    <location>
        <begin position="1"/>
        <end position="284"/>
    </location>
</feature>
<organism evidence="2 3">
    <name type="scientific">Potamilus streckersoni</name>
    <dbReference type="NCBI Taxonomy" id="2493646"/>
    <lineage>
        <taxon>Eukaryota</taxon>
        <taxon>Metazoa</taxon>
        <taxon>Spiralia</taxon>
        <taxon>Lophotrochozoa</taxon>
        <taxon>Mollusca</taxon>
        <taxon>Bivalvia</taxon>
        <taxon>Autobranchia</taxon>
        <taxon>Heteroconchia</taxon>
        <taxon>Palaeoheterodonta</taxon>
        <taxon>Unionida</taxon>
        <taxon>Unionoidea</taxon>
        <taxon>Unionidae</taxon>
        <taxon>Ambleminae</taxon>
        <taxon>Lampsilini</taxon>
        <taxon>Potamilus</taxon>
    </lineage>
</organism>
<feature type="compositionally biased region" description="Pro residues" evidence="1">
    <location>
        <begin position="178"/>
        <end position="189"/>
    </location>
</feature>
<accession>A0AAE0VMT4</accession>
<evidence type="ECO:0000256" key="1">
    <source>
        <dbReference type="SAM" id="MobiDB-lite"/>
    </source>
</evidence>
<feature type="compositionally biased region" description="Basic and acidic residues" evidence="1">
    <location>
        <begin position="252"/>
        <end position="265"/>
    </location>
</feature>
<comment type="caution">
    <text evidence="2">The sequence shown here is derived from an EMBL/GenBank/DDBJ whole genome shotgun (WGS) entry which is preliminary data.</text>
</comment>
<dbReference type="AlphaFoldDB" id="A0AAE0VMT4"/>
<keyword evidence="3" id="KW-1185">Reference proteome</keyword>
<protein>
    <submittedName>
        <fullName evidence="2">Uncharacterized protein</fullName>
    </submittedName>
</protein>
<feature type="compositionally biased region" description="Polar residues" evidence="1">
    <location>
        <begin position="12"/>
        <end position="33"/>
    </location>
</feature>
<evidence type="ECO:0000313" key="3">
    <source>
        <dbReference type="Proteomes" id="UP001195483"/>
    </source>
</evidence>
<sequence length="363" mass="39987">MVFDDHAHSATHVPNASLSQGKVYQHQQQQSPNYGACKPFSYLPAAQSPKFPRQSRGDSHGDNVYEDFSEDGNQNTNMDRLDSQDMNGHSNKAVGRNPPNPAVAYGKHESVFQPQPHRPPPKGPPPPPPPGEPGQNSPKPQRHSECIDSGNRPSPMLQKKNSGRSYSEPCVEGELPPYRTPLPAPPPPVSVKENYLAAALEATRPPSPPLPPPPPELQRSSNLTPLPVPVLASSAQSVHPPAPPPISTIPTNKDRVSKSVAKDQDPVSPKGLNSPSPDVSRGGNLRVPVVPKMLEHSDKLVKELQTVQLTKTDSTDCPAYKDIYNRYDYYEFRLSSLQRQIRQYMTFVNSDCPADKDKYIRYD</sequence>
<feature type="compositionally biased region" description="Polar residues" evidence="1">
    <location>
        <begin position="71"/>
        <end position="90"/>
    </location>
</feature>
<reference evidence="2" key="3">
    <citation type="submission" date="2023-05" db="EMBL/GenBank/DDBJ databases">
        <authorList>
            <person name="Smith C.H."/>
        </authorList>
    </citation>
    <scope>NUCLEOTIDE SEQUENCE</scope>
    <source>
        <strain evidence="2">CHS0354</strain>
        <tissue evidence="2">Mantle</tissue>
    </source>
</reference>
<dbReference type="EMBL" id="JAEAOA010001314">
    <property type="protein sequence ID" value="KAK3583679.1"/>
    <property type="molecule type" value="Genomic_DNA"/>
</dbReference>